<evidence type="ECO:0000313" key="7">
    <source>
        <dbReference type="EMBL" id="NMO79407.1"/>
    </source>
</evidence>
<evidence type="ECO:0000256" key="2">
    <source>
        <dbReference type="ARBA" id="ARBA00022475"/>
    </source>
</evidence>
<comment type="subcellular location">
    <subcellularLocation>
        <location evidence="1">Cell membrane</location>
        <topology evidence="1">Multi-pass membrane protein</topology>
    </subcellularLocation>
</comment>
<comment type="caution">
    <text evidence="7">The sequence shown here is derived from an EMBL/GenBank/DDBJ whole genome shotgun (WGS) entry which is preliminary data.</text>
</comment>
<keyword evidence="4 6" id="KW-1133">Transmembrane helix</keyword>
<dbReference type="GO" id="GO:0005886">
    <property type="term" value="C:plasma membrane"/>
    <property type="evidence" value="ECO:0007669"/>
    <property type="project" value="UniProtKB-SubCell"/>
</dbReference>
<sequence length="383" mass="42803">MKNKILISKVSSLFGTSVFNTIVNLWILDIFNSSHTLGVILSISGISALLFSLLGGYLADSNYLKKILLWADLSSAIFCIISVFLISSFSKDIIYLVVFLLNINIALTAPLIKSLVSNVVQKELIISFNSILAMYSEILKIALPLISTFLYQFDILTLNGALIINAISFFISFLFVKGIQLNELNSKSKLIGYWDTLKYLLNRKVLSMLILTGGISNFFLAGFNLLLPVFALDKVGNSFYYGVFLSLESIGALCGALSTKYIIVDKMIIKERIGIFFSGILLSSLILFNSKFLLIFICFILNFFYVRYNVALQSFLQTDVNKEYIGKVFSVSYILSNVLLPLGSLFFGYLLEDFYKLSIGVIAGGLIFINLLWVVCYKKIVIS</sequence>
<dbReference type="RefSeq" id="WP_169189222.1">
    <property type="nucleotide sequence ID" value="NZ_JABBPK010000001.1"/>
</dbReference>
<evidence type="ECO:0000256" key="1">
    <source>
        <dbReference type="ARBA" id="ARBA00004651"/>
    </source>
</evidence>
<dbReference type="Gene3D" id="1.20.1250.20">
    <property type="entry name" value="MFS general substrate transporter like domains"/>
    <property type="match status" value="1"/>
</dbReference>
<dbReference type="PANTHER" id="PTHR23513:SF11">
    <property type="entry name" value="STAPHYLOFERRIN A TRANSPORTER"/>
    <property type="match status" value="1"/>
</dbReference>
<feature type="transmembrane region" description="Helical" evidence="6">
    <location>
        <begin position="357"/>
        <end position="377"/>
    </location>
</feature>
<feature type="transmembrane region" description="Helical" evidence="6">
    <location>
        <begin position="269"/>
        <end position="286"/>
    </location>
</feature>
<feature type="transmembrane region" description="Helical" evidence="6">
    <location>
        <begin position="67"/>
        <end position="87"/>
    </location>
</feature>
<proteinExistence type="predicted"/>
<keyword evidence="5 6" id="KW-0472">Membrane</keyword>
<feature type="transmembrane region" description="Helical" evidence="6">
    <location>
        <begin position="155"/>
        <end position="176"/>
    </location>
</feature>
<organism evidence="7 8">
    <name type="scientific">Niallia alba</name>
    <dbReference type="NCBI Taxonomy" id="2729105"/>
    <lineage>
        <taxon>Bacteria</taxon>
        <taxon>Bacillati</taxon>
        <taxon>Bacillota</taxon>
        <taxon>Bacilli</taxon>
        <taxon>Bacillales</taxon>
        <taxon>Bacillaceae</taxon>
        <taxon>Niallia</taxon>
    </lineage>
</organism>
<feature type="transmembrane region" description="Helical" evidence="6">
    <location>
        <begin position="331"/>
        <end position="351"/>
    </location>
</feature>
<feature type="transmembrane region" description="Helical" evidence="6">
    <location>
        <begin position="124"/>
        <end position="143"/>
    </location>
</feature>
<keyword evidence="3 6" id="KW-0812">Transmembrane</keyword>
<feature type="transmembrane region" description="Helical" evidence="6">
    <location>
        <begin position="93"/>
        <end position="112"/>
    </location>
</feature>
<dbReference type="PANTHER" id="PTHR23513">
    <property type="entry name" value="INTEGRAL MEMBRANE EFFLUX PROTEIN-RELATED"/>
    <property type="match status" value="1"/>
</dbReference>
<dbReference type="CDD" id="cd06173">
    <property type="entry name" value="MFS_MefA_like"/>
    <property type="match status" value="1"/>
</dbReference>
<evidence type="ECO:0000256" key="4">
    <source>
        <dbReference type="ARBA" id="ARBA00022989"/>
    </source>
</evidence>
<dbReference type="EMBL" id="JABBPK010000001">
    <property type="protein sequence ID" value="NMO79407.1"/>
    <property type="molecule type" value="Genomic_DNA"/>
</dbReference>
<feature type="transmembrane region" description="Helical" evidence="6">
    <location>
        <begin position="205"/>
        <end position="227"/>
    </location>
</feature>
<dbReference type="Pfam" id="PF07690">
    <property type="entry name" value="MFS_1"/>
    <property type="match status" value="1"/>
</dbReference>
<evidence type="ECO:0000313" key="8">
    <source>
        <dbReference type="Proteomes" id="UP000588491"/>
    </source>
</evidence>
<feature type="transmembrane region" description="Helical" evidence="6">
    <location>
        <begin position="12"/>
        <end position="31"/>
    </location>
</feature>
<dbReference type="SUPFAM" id="SSF103473">
    <property type="entry name" value="MFS general substrate transporter"/>
    <property type="match status" value="1"/>
</dbReference>
<feature type="transmembrane region" description="Helical" evidence="6">
    <location>
        <begin position="37"/>
        <end position="58"/>
    </location>
</feature>
<dbReference type="InterPro" id="IPR011701">
    <property type="entry name" value="MFS"/>
</dbReference>
<evidence type="ECO:0000256" key="3">
    <source>
        <dbReference type="ARBA" id="ARBA00022692"/>
    </source>
</evidence>
<protein>
    <submittedName>
        <fullName evidence="7">MFS transporter</fullName>
    </submittedName>
</protein>
<evidence type="ECO:0000256" key="6">
    <source>
        <dbReference type="SAM" id="Phobius"/>
    </source>
</evidence>
<dbReference type="InterPro" id="IPR036259">
    <property type="entry name" value="MFS_trans_sf"/>
</dbReference>
<keyword evidence="8" id="KW-1185">Reference proteome</keyword>
<gene>
    <name evidence="7" type="ORF">HHU08_20915</name>
</gene>
<dbReference type="AlphaFoldDB" id="A0A7Y0KBI7"/>
<reference evidence="7 8" key="1">
    <citation type="submission" date="2020-04" db="EMBL/GenBank/DDBJ databases">
        <title>Bacillus sp. UniB3 isolated from commercial digestive syrup.</title>
        <authorList>
            <person name="Thorat V."/>
            <person name="Kirdat K."/>
            <person name="Tiwarekar B."/>
            <person name="Yadav A."/>
        </authorList>
    </citation>
    <scope>NUCLEOTIDE SEQUENCE [LARGE SCALE GENOMIC DNA]</scope>
    <source>
        <strain evidence="7 8">UniB3</strain>
    </source>
</reference>
<dbReference type="GO" id="GO:0022857">
    <property type="term" value="F:transmembrane transporter activity"/>
    <property type="evidence" value="ECO:0007669"/>
    <property type="project" value="InterPro"/>
</dbReference>
<name>A0A7Y0KBI7_9BACI</name>
<evidence type="ECO:0000256" key="5">
    <source>
        <dbReference type="ARBA" id="ARBA00023136"/>
    </source>
</evidence>
<keyword evidence="2" id="KW-1003">Cell membrane</keyword>
<feature type="transmembrane region" description="Helical" evidence="6">
    <location>
        <begin position="292"/>
        <end position="310"/>
    </location>
</feature>
<feature type="transmembrane region" description="Helical" evidence="6">
    <location>
        <begin position="239"/>
        <end position="257"/>
    </location>
</feature>
<dbReference type="Proteomes" id="UP000588491">
    <property type="component" value="Unassembled WGS sequence"/>
</dbReference>
<accession>A0A7Y0KBI7</accession>